<keyword evidence="3" id="KW-1185">Reference proteome</keyword>
<dbReference type="RefSeq" id="WP_096056129.1">
    <property type="nucleotide sequence ID" value="NZ_CP023344.1"/>
</dbReference>
<dbReference type="Proteomes" id="UP000217265">
    <property type="component" value="Chromosome"/>
</dbReference>
<dbReference type="OrthoDB" id="727757at2"/>
<accession>A0A290Q8C1</accession>
<dbReference type="EMBL" id="CP023344">
    <property type="protein sequence ID" value="ATC64497.1"/>
    <property type="molecule type" value="Genomic_DNA"/>
</dbReference>
<evidence type="ECO:0000313" key="3">
    <source>
        <dbReference type="Proteomes" id="UP000217265"/>
    </source>
</evidence>
<organism evidence="2 3">
    <name type="scientific">Nibricoccus aquaticus</name>
    <dbReference type="NCBI Taxonomy" id="2576891"/>
    <lineage>
        <taxon>Bacteria</taxon>
        <taxon>Pseudomonadati</taxon>
        <taxon>Verrucomicrobiota</taxon>
        <taxon>Opitutia</taxon>
        <taxon>Opitutales</taxon>
        <taxon>Opitutaceae</taxon>
        <taxon>Nibricoccus</taxon>
    </lineage>
</organism>
<proteinExistence type="predicted"/>
<evidence type="ECO:0008006" key="4">
    <source>
        <dbReference type="Google" id="ProtNLM"/>
    </source>
</evidence>
<keyword evidence="1" id="KW-0732">Signal</keyword>
<feature type="signal peptide" evidence="1">
    <location>
        <begin position="1"/>
        <end position="19"/>
    </location>
</feature>
<reference evidence="2 3" key="1">
    <citation type="submission" date="2017-09" db="EMBL/GenBank/DDBJ databases">
        <title>Complete genome sequence of Verrucomicrobial strain HZ-65, isolated from freshwater.</title>
        <authorList>
            <person name="Choi A."/>
        </authorList>
    </citation>
    <scope>NUCLEOTIDE SEQUENCE [LARGE SCALE GENOMIC DNA]</scope>
    <source>
        <strain evidence="2 3">HZ-65</strain>
    </source>
</reference>
<protein>
    <recommendedName>
        <fullName evidence="4">Phosphatase</fullName>
    </recommendedName>
</protein>
<gene>
    <name evidence="2" type="ORF">CMV30_11325</name>
</gene>
<sequence length="515" mass="54442">MRKVIASLTGACCASTALLAGFQTSEPAYLNGTPSGNYTFKPLVSVGDRVPLTGGAPTDSYAFVGIPDAMGLYKDPVTSENILFVAHELGNTLTTEPLPGQTKFKGSFVSRYVLADDATVTSAGVAHQELYLENVFYNPTPPKDGTAIRGFNRYCSGSFAGTAHGMDRPIFFANEESSGGFDQAKGELSVAIVDGKMHTLPALGRVARENTIVMPRRDALTAIVSTEDSGYPSYVFLYVGTKQRRSESALDKNGLTSGKIYVLGGKGADANKNEASFTAGTIQSRWIEIPNAAALSSAQLKTAAGTAGGFGFVRVEDGEFDPLAPTRSFFVASTGGSAPNTLGRLYKLNFNPANPAADGTLDIVYNAASIVTPGGNINAGQDWPCSVDNIAVTADRIVICEDLNSPASAVFSKYGRNGGVWTLDRNNNYAAKYQGDFNFTYANARDNTTRSRGQWEASGVVDASTIFGEGSFIINVQAHGTRTNIPNPAGGNYTTSQANSLFAEDGQLLLMTLKP</sequence>
<dbReference type="InterPro" id="IPR008557">
    <property type="entry name" value="PhoX"/>
</dbReference>
<feature type="chain" id="PRO_5012922705" description="Phosphatase" evidence="1">
    <location>
        <begin position="20"/>
        <end position="515"/>
    </location>
</feature>
<name>A0A290Q8C1_9BACT</name>
<dbReference type="PANTHER" id="PTHR35399">
    <property type="entry name" value="SLR8030 PROTEIN"/>
    <property type="match status" value="1"/>
</dbReference>
<dbReference type="Pfam" id="PF05787">
    <property type="entry name" value="PhoX"/>
    <property type="match status" value="1"/>
</dbReference>
<evidence type="ECO:0000256" key="1">
    <source>
        <dbReference type="SAM" id="SignalP"/>
    </source>
</evidence>
<dbReference type="PANTHER" id="PTHR35399:SF2">
    <property type="entry name" value="DUF839 DOMAIN-CONTAINING PROTEIN"/>
    <property type="match status" value="1"/>
</dbReference>
<evidence type="ECO:0000313" key="2">
    <source>
        <dbReference type="EMBL" id="ATC64497.1"/>
    </source>
</evidence>
<dbReference type="AlphaFoldDB" id="A0A290Q8C1"/>
<dbReference type="KEGG" id="vbh:CMV30_11325"/>